<feature type="region of interest" description="Disordered" evidence="1">
    <location>
        <begin position="232"/>
        <end position="269"/>
    </location>
</feature>
<feature type="region of interest" description="Disordered" evidence="1">
    <location>
        <begin position="137"/>
        <end position="169"/>
    </location>
</feature>
<gene>
    <name evidence="3" type="ORF">SODALDRAFT_4426</name>
</gene>
<feature type="compositionally biased region" description="Low complexity" evidence="1">
    <location>
        <begin position="146"/>
        <end position="169"/>
    </location>
</feature>
<feature type="signal peptide" evidence="2">
    <location>
        <begin position="1"/>
        <end position="20"/>
    </location>
</feature>
<reference evidence="3 4" key="1">
    <citation type="journal article" date="2018" name="Mol. Ecol.">
        <title>The obligate alkalophilic soda-lake fungus Sodiomyces alkalinus has shifted to a protein diet.</title>
        <authorList>
            <person name="Grum-Grzhimaylo A.A."/>
            <person name="Falkoski D.L."/>
            <person name="van den Heuvel J."/>
            <person name="Valero-Jimenez C.A."/>
            <person name="Min B."/>
            <person name="Choi I.G."/>
            <person name="Lipzen A."/>
            <person name="Daum C.G."/>
            <person name="Aanen D.K."/>
            <person name="Tsang A."/>
            <person name="Henrissat B."/>
            <person name="Bilanenko E.N."/>
            <person name="de Vries R.P."/>
            <person name="van Kan J.A.L."/>
            <person name="Grigoriev I.V."/>
            <person name="Debets A.J.M."/>
        </authorList>
    </citation>
    <scope>NUCLEOTIDE SEQUENCE [LARGE SCALE GENOMIC DNA]</scope>
    <source>
        <strain evidence="3 4">F11</strain>
    </source>
</reference>
<keyword evidence="4" id="KW-1185">Reference proteome</keyword>
<keyword evidence="2" id="KW-0732">Signal</keyword>
<dbReference type="STRING" id="1314773.A0A3N2Q5E1"/>
<evidence type="ECO:0000256" key="1">
    <source>
        <dbReference type="SAM" id="MobiDB-lite"/>
    </source>
</evidence>
<sequence>MKPDHATLFLLASFAAAVLSEELRPHDVPFACANICGPIVELTSLCRVNTPASEELRRLKRRRLVGDGLRGPNSTKRQGRNRRREAEEALPNHKRQVHVGFDGGNTGGVVVGENGNGNVIGEFKTIPFTATTDPAAGAPGGFRTIPPDNTNQQQHQTHPTTPTTRLDLRPTTTPTVINLIIESPSSSPSPSLSRTSALTTASTAIISTPAYNLPVGDGGPATGVGIGDVINVDNGIGGDTDDDDEEEEEAAEDTVDEADGPLPDQGAQREAEGLETACTCSNDSFDVARVIALCADCIEQMNDPDGPMSTIMRQCNFTPEEYIPAKDSVAANVRVQAARPLLPGQSAASRPITAVGCWAGAIVTVVTVATIVM</sequence>
<feature type="compositionally biased region" description="Acidic residues" evidence="1">
    <location>
        <begin position="239"/>
        <end position="259"/>
    </location>
</feature>
<dbReference type="AlphaFoldDB" id="A0A3N2Q5E1"/>
<protein>
    <recommendedName>
        <fullName evidence="5">Extracellular membrane protein CFEM domain-containing protein</fullName>
    </recommendedName>
</protein>
<dbReference type="RefSeq" id="XP_028469778.1">
    <property type="nucleotide sequence ID" value="XM_028615377.1"/>
</dbReference>
<dbReference type="EMBL" id="ML119051">
    <property type="protein sequence ID" value="ROT41972.1"/>
    <property type="molecule type" value="Genomic_DNA"/>
</dbReference>
<evidence type="ECO:0000256" key="2">
    <source>
        <dbReference type="SAM" id="SignalP"/>
    </source>
</evidence>
<evidence type="ECO:0008006" key="5">
    <source>
        <dbReference type="Google" id="ProtNLM"/>
    </source>
</evidence>
<feature type="chain" id="PRO_5018240699" description="Extracellular membrane protein CFEM domain-containing protein" evidence="2">
    <location>
        <begin position="21"/>
        <end position="373"/>
    </location>
</feature>
<proteinExistence type="predicted"/>
<feature type="region of interest" description="Disordered" evidence="1">
    <location>
        <begin position="63"/>
        <end position="92"/>
    </location>
</feature>
<evidence type="ECO:0000313" key="3">
    <source>
        <dbReference type="EMBL" id="ROT41972.1"/>
    </source>
</evidence>
<organism evidence="3 4">
    <name type="scientific">Sodiomyces alkalinus (strain CBS 110278 / VKM F-3762 / F11)</name>
    <name type="common">Alkaliphilic filamentous fungus</name>
    <dbReference type="NCBI Taxonomy" id="1314773"/>
    <lineage>
        <taxon>Eukaryota</taxon>
        <taxon>Fungi</taxon>
        <taxon>Dikarya</taxon>
        <taxon>Ascomycota</taxon>
        <taxon>Pezizomycotina</taxon>
        <taxon>Sordariomycetes</taxon>
        <taxon>Hypocreomycetidae</taxon>
        <taxon>Glomerellales</taxon>
        <taxon>Plectosphaerellaceae</taxon>
        <taxon>Sodiomyces</taxon>
    </lineage>
</organism>
<accession>A0A3N2Q5E1</accession>
<name>A0A3N2Q5E1_SODAK</name>
<dbReference type="Proteomes" id="UP000272025">
    <property type="component" value="Unassembled WGS sequence"/>
</dbReference>
<evidence type="ECO:0000313" key="4">
    <source>
        <dbReference type="Proteomes" id="UP000272025"/>
    </source>
</evidence>
<dbReference type="OrthoDB" id="4843554at2759"/>
<dbReference type="GeneID" id="39583854"/>